<proteinExistence type="predicted"/>
<evidence type="ECO:0000313" key="1">
    <source>
        <dbReference type="EMBL" id="CAB4579403.1"/>
    </source>
</evidence>
<dbReference type="EMBL" id="CAEZTS010000070">
    <property type="protein sequence ID" value="CAB4579403.1"/>
    <property type="molecule type" value="Genomic_DNA"/>
</dbReference>
<protein>
    <submittedName>
        <fullName evidence="1">Unannotated protein</fullName>
    </submittedName>
</protein>
<gene>
    <name evidence="1" type="ORF">UFOPK1722_00916</name>
</gene>
<name>A0A6J6EXE0_9ZZZZ</name>
<reference evidence="1" key="1">
    <citation type="submission" date="2020-05" db="EMBL/GenBank/DDBJ databases">
        <authorList>
            <person name="Chiriac C."/>
            <person name="Salcher M."/>
            <person name="Ghai R."/>
            <person name="Kavagutti S V."/>
        </authorList>
    </citation>
    <scope>NUCLEOTIDE SEQUENCE</scope>
</reference>
<dbReference type="AlphaFoldDB" id="A0A6J6EXE0"/>
<accession>A0A6J6EXE0</accession>
<organism evidence="1">
    <name type="scientific">freshwater metagenome</name>
    <dbReference type="NCBI Taxonomy" id="449393"/>
    <lineage>
        <taxon>unclassified sequences</taxon>
        <taxon>metagenomes</taxon>
        <taxon>ecological metagenomes</taxon>
    </lineage>
</organism>
<sequence>MRRVSAASTRPKSRSRGVAKAWLMAALVISWNTTRCTGTPGLMADFRFSTRCQLMASPSRSSSVARYTALACFTSWRNSLTTLAPRSVSSYVGLKWLSTSTANPLEGRSAT</sequence>